<dbReference type="GO" id="GO:0003690">
    <property type="term" value="F:double-stranded DNA binding"/>
    <property type="evidence" value="ECO:0007669"/>
    <property type="project" value="TreeGrafter"/>
</dbReference>
<dbReference type="Pfam" id="PF00538">
    <property type="entry name" value="Linker_histone"/>
    <property type="match status" value="1"/>
</dbReference>
<feature type="compositionally biased region" description="Low complexity" evidence="8">
    <location>
        <begin position="202"/>
        <end position="212"/>
    </location>
</feature>
<dbReference type="GO" id="GO:0006334">
    <property type="term" value="P:nucleosome assembly"/>
    <property type="evidence" value="ECO:0007669"/>
    <property type="project" value="InterPro"/>
</dbReference>
<dbReference type="Gene3D" id="1.10.10.10">
    <property type="entry name" value="Winged helix-like DNA-binding domain superfamily/Winged helix DNA-binding domain"/>
    <property type="match status" value="1"/>
</dbReference>
<dbReference type="FunFam" id="1.10.10.10:FF:000140">
    <property type="entry name" value="Histone H1.0"/>
    <property type="match status" value="1"/>
</dbReference>
<dbReference type="PRINTS" id="PR00624">
    <property type="entry name" value="HISTONEH5"/>
</dbReference>
<name>A0A8R1I8U5_CAEJA</name>
<evidence type="ECO:0000256" key="2">
    <source>
        <dbReference type="ARBA" id="ARBA00004286"/>
    </source>
</evidence>
<dbReference type="GO" id="GO:0005634">
    <property type="term" value="C:nucleus"/>
    <property type="evidence" value="ECO:0007669"/>
    <property type="project" value="UniProtKB-SubCell"/>
</dbReference>
<evidence type="ECO:0000256" key="8">
    <source>
        <dbReference type="SAM" id="MobiDB-lite"/>
    </source>
</evidence>
<dbReference type="GO" id="GO:0045910">
    <property type="term" value="P:negative regulation of DNA recombination"/>
    <property type="evidence" value="ECO:0007669"/>
    <property type="project" value="TreeGrafter"/>
</dbReference>
<sequence>MSDTITVNLVPADAPAATAAAAAPAAKKTKTAKIVKPTKVAKVAKAPSAHPPYINMIQSAISSLKDRKGASKQAILKFISANYKLGDNVIQINSHLRQALKRGVSNKNLVQAAGSGANGRFRVPEKAAATKKPAAVATKKPVSAKKPAEEKKPKKATASKKRYQWVLTAAPKKISKPSPKKIAKTPVKKAAPKKAVAKPAKKAPAAKSTAKA</sequence>
<dbReference type="AlphaFoldDB" id="A0A8R1I8U5"/>
<comment type="subcellular location">
    <subcellularLocation>
        <location evidence="2">Chromosome</location>
    </subcellularLocation>
    <subcellularLocation>
        <location evidence="1 7">Nucleus</location>
    </subcellularLocation>
</comment>
<evidence type="ECO:0000256" key="6">
    <source>
        <dbReference type="ARBA" id="ARBA00023242"/>
    </source>
</evidence>
<dbReference type="CDD" id="cd00073">
    <property type="entry name" value="H15"/>
    <property type="match status" value="1"/>
</dbReference>
<protein>
    <submittedName>
        <fullName evidence="10">H15 domain-containing protein</fullName>
    </submittedName>
</protein>
<dbReference type="PANTHER" id="PTHR11467">
    <property type="entry name" value="HISTONE H1"/>
    <property type="match status" value="1"/>
</dbReference>
<dbReference type="PROSITE" id="PS51504">
    <property type="entry name" value="H15"/>
    <property type="match status" value="1"/>
</dbReference>
<proteinExistence type="inferred from homology"/>
<evidence type="ECO:0000313" key="11">
    <source>
        <dbReference type="Proteomes" id="UP000005237"/>
    </source>
</evidence>
<dbReference type="Proteomes" id="UP000005237">
    <property type="component" value="Unassembled WGS sequence"/>
</dbReference>
<dbReference type="EnsemblMetazoa" id="CJA20330.1">
    <property type="protein sequence ID" value="CJA20330.1"/>
    <property type="gene ID" value="WBGene00175902"/>
</dbReference>
<feature type="region of interest" description="Disordered" evidence="8">
    <location>
        <begin position="127"/>
        <end position="212"/>
    </location>
</feature>
<dbReference type="SMART" id="SM00526">
    <property type="entry name" value="H15"/>
    <property type="match status" value="1"/>
</dbReference>
<feature type="compositionally biased region" description="Basic residues" evidence="8">
    <location>
        <begin position="173"/>
        <end position="201"/>
    </location>
</feature>
<evidence type="ECO:0000256" key="1">
    <source>
        <dbReference type="ARBA" id="ARBA00004123"/>
    </source>
</evidence>
<dbReference type="GO" id="GO:0030527">
    <property type="term" value="F:structural constituent of chromatin"/>
    <property type="evidence" value="ECO:0007669"/>
    <property type="project" value="InterPro"/>
</dbReference>
<evidence type="ECO:0000256" key="3">
    <source>
        <dbReference type="ARBA" id="ARBA00022454"/>
    </source>
</evidence>
<accession>A0A8R1I8U5</accession>
<dbReference type="SUPFAM" id="SSF46785">
    <property type="entry name" value="Winged helix' DNA-binding domain"/>
    <property type="match status" value="1"/>
</dbReference>
<dbReference type="PANTHER" id="PTHR11467:SF36">
    <property type="entry name" value="HISTONE 24-RELATED"/>
    <property type="match status" value="1"/>
</dbReference>
<dbReference type="InterPro" id="IPR036390">
    <property type="entry name" value="WH_DNA-bd_sf"/>
</dbReference>
<reference evidence="11" key="1">
    <citation type="submission" date="2010-08" db="EMBL/GenBank/DDBJ databases">
        <authorList>
            <consortium name="Caenorhabditis japonica Sequencing Consortium"/>
            <person name="Wilson R.K."/>
        </authorList>
    </citation>
    <scope>NUCLEOTIDE SEQUENCE [LARGE SCALE GENOMIC DNA]</scope>
    <source>
        <strain evidence="11">DF5081</strain>
    </source>
</reference>
<comment type="similarity">
    <text evidence="7">Belongs to the histone H1/H5 family.</text>
</comment>
<evidence type="ECO:0000313" key="10">
    <source>
        <dbReference type="EnsemblMetazoa" id="CJA20330.1"/>
    </source>
</evidence>
<evidence type="ECO:0000259" key="9">
    <source>
        <dbReference type="PROSITE" id="PS51504"/>
    </source>
</evidence>
<dbReference type="GO" id="GO:0031492">
    <property type="term" value="F:nucleosomal DNA binding"/>
    <property type="evidence" value="ECO:0007669"/>
    <property type="project" value="TreeGrafter"/>
</dbReference>
<organism evidence="10 11">
    <name type="scientific">Caenorhabditis japonica</name>
    <dbReference type="NCBI Taxonomy" id="281687"/>
    <lineage>
        <taxon>Eukaryota</taxon>
        <taxon>Metazoa</taxon>
        <taxon>Ecdysozoa</taxon>
        <taxon>Nematoda</taxon>
        <taxon>Chromadorea</taxon>
        <taxon>Rhabditida</taxon>
        <taxon>Rhabditina</taxon>
        <taxon>Rhabditomorpha</taxon>
        <taxon>Rhabditoidea</taxon>
        <taxon>Rhabditidae</taxon>
        <taxon>Peloderinae</taxon>
        <taxon>Caenorhabditis</taxon>
    </lineage>
</organism>
<evidence type="ECO:0000256" key="4">
    <source>
        <dbReference type="ARBA" id="ARBA00022990"/>
    </source>
</evidence>
<dbReference type="InterPro" id="IPR005819">
    <property type="entry name" value="H1/H5"/>
</dbReference>
<keyword evidence="4" id="KW-0007">Acetylation</keyword>
<evidence type="ECO:0000256" key="7">
    <source>
        <dbReference type="RuleBase" id="RU003894"/>
    </source>
</evidence>
<keyword evidence="5 7" id="KW-0238">DNA-binding</keyword>
<keyword evidence="11" id="KW-1185">Reference proteome</keyword>
<dbReference type="GO" id="GO:0030261">
    <property type="term" value="P:chromosome condensation"/>
    <property type="evidence" value="ECO:0007669"/>
    <property type="project" value="TreeGrafter"/>
</dbReference>
<keyword evidence="6 7" id="KW-0539">Nucleus</keyword>
<evidence type="ECO:0000256" key="5">
    <source>
        <dbReference type="ARBA" id="ARBA00023125"/>
    </source>
</evidence>
<dbReference type="InterPro" id="IPR036388">
    <property type="entry name" value="WH-like_DNA-bd_sf"/>
</dbReference>
<reference evidence="10" key="2">
    <citation type="submission" date="2022-06" db="UniProtKB">
        <authorList>
            <consortium name="EnsemblMetazoa"/>
        </authorList>
    </citation>
    <scope>IDENTIFICATION</scope>
    <source>
        <strain evidence="10">DF5081</strain>
    </source>
</reference>
<feature type="domain" description="H15" evidence="9">
    <location>
        <begin position="49"/>
        <end position="125"/>
    </location>
</feature>
<feature type="compositionally biased region" description="Basic residues" evidence="8">
    <location>
        <begin position="153"/>
        <end position="163"/>
    </location>
</feature>
<dbReference type="InterPro" id="IPR005818">
    <property type="entry name" value="Histone_H1/H5_H15"/>
</dbReference>
<feature type="compositionally biased region" description="Low complexity" evidence="8">
    <location>
        <begin position="127"/>
        <end position="145"/>
    </location>
</feature>
<keyword evidence="3 7" id="KW-0158">Chromosome</keyword>
<dbReference type="GO" id="GO:0000786">
    <property type="term" value="C:nucleosome"/>
    <property type="evidence" value="ECO:0007669"/>
    <property type="project" value="InterPro"/>
</dbReference>